<accession>A0A0E0BT84</accession>
<reference evidence="1" key="2">
    <citation type="submission" date="2018-05" db="EMBL/GenBank/DDBJ databases">
        <title>OgluRS3 (Oryza glumaepatula Reference Sequence Version 3).</title>
        <authorList>
            <person name="Zhang J."/>
            <person name="Kudrna D."/>
            <person name="Lee S."/>
            <person name="Talag J."/>
            <person name="Welchert J."/>
            <person name="Wing R.A."/>
        </authorList>
    </citation>
    <scope>NUCLEOTIDE SEQUENCE [LARGE SCALE GENOMIC DNA]</scope>
</reference>
<protein>
    <submittedName>
        <fullName evidence="1">Uncharacterized protein</fullName>
    </submittedName>
</protein>
<proteinExistence type="predicted"/>
<keyword evidence="2" id="KW-1185">Reference proteome</keyword>
<dbReference type="Gramene" id="OGLUM12G15040.1">
    <property type="protein sequence ID" value="OGLUM12G15040.1"/>
    <property type="gene ID" value="OGLUM12G15040"/>
</dbReference>
<dbReference type="EnsemblPlants" id="OGLUM12G15040.1">
    <property type="protein sequence ID" value="OGLUM12G15040.1"/>
    <property type="gene ID" value="OGLUM12G15040"/>
</dbReference>
<organism evidence="1">
    <name type="scientific">Oryza glumipatula</name>
    <dbReference type="NCBI Taxonomy" id="40148"/>
    <lineage>
        <taxon>Eukaryota</taxon>
        <taxon>Viridiplantae</taxon>
        <taxon>Streptophyta</taxon>
        <taxon>Embryophyta</taxon>
        <taxon>Tracheophyta</taxon>
        <taxon>Spermatophyta</taxon>
        <taxon>Magnoliopsida</taxon>
        <taxon>Liliopsida</taxon>
        <taxon>Poales</taxon>
        <taxon>Poaceae</taxon>
        <taxon>BOP clade</taxon>
        <taxon>Oryzoideae</taxon>
        <taxon>Oryzeae</taxon>
        <taxon>Oryzinae</taxon>
        <taxon>Oryza</taxon>
    </lineage>
</organism>
<name>A0A0E0BT84_9ORYZ</name>
<dbReference type="Proteomes" id="UP000026961">
    <property type="component" value="Chromosome 12"/>
</dbReference>
<dbReference type="AlphaFoldDB" id="A0A0E0BT84"/>
<dbReference type="HOGENOM" id="CLU_678589_0_0_1"/>
<evidence type="ECO:0000313" key="2">
    <source>
        <dbReference type="Proteomes" id="UP000026961"/>
    </source>
</evidence>
<evidence type="ECO:0000313" key="1">
    <source>
        <dbReference type="EnsemblPlants" id="OGLUM12G15040.1"/>
    </source>
</evidence>
<sequence>MADDGRNSDELDKIMQQIQNLQVESSSSADDRRRRHERSAIFHVNEKYRAYLDTFGGFIQGYEFDCERGDAVGHRLVTVECDPDTGEISHREATFLVLRRGESGRRDAVRMFEATCRLRGSVAIANAFLVANCDGLKRWVICYEKLAGILSDYPDDHMLTTFGAFSSNGTDSLSPYWSNQIKMIITTLSDMGIRNVSHGGMSNPESYALTESLDIKLINMGKNENSRTYQHDLADFGTFLCQTPYIGASKCTSWTGFHFLINSNAMSQRYLWADIVKGHPLFLDPPSKLRCYVNLFEWSELIQISEKTAFCDACYKLMPDLTQKTLWGWISCCPASVKIYLNQAYKGINIYEDIITFVKNMILHGRQELMNANGGRWSDAHFCHKIEQLFPGFMSVAYALSKATRSDLNKLLGRA</sequence>
<reference evidence="1" key="1">
    <citation type="submission" date="2015-04" db="UniProtKB">
        <authorList>
            <consortium name="EnsemblPlants"/>
        </authorList>
    </citation>
    <scope>IDENTIFICATION</scope>
</reference>